<keyword evidence="1" id="KW-0812">Transmembrane</keyword>
<proteinExistence type="predicted"/>
<dbReference type="EMBL" id="SWFS01000157">
    <property type="protein sequence ID" value="KAA8915539.1"/>
    <property type="molecule type" value="Genomic_DNA"/>
</dbReference>
<keyword evidence="3" id="KW-1185">Reference proteome</keyword>
<comment type="caution">
    <text evidence="2">The sequence shown here is derived from an EMBL/GenBank/DDBJ whole genome shotgun (WGS) entry which is preliminary data.</text>
</comment>
<name>A0A642V725_9ASCO</name>
<organism evidence="2 3">
    <name type="scientific">Trichomonascus ciferrii</name>
    <dbReference type="NCBI Taxonomy" id="44093"/>
    <lineage>
        <taxon>Eukaryota</taxon>
        <taxon>Fungi</taxon>
        <taxon>Dikarya</taxon>
        <taxon>Ascomycota</taxon>
        <taxon>Saccharomycotina</taxon>
        <taxon>Dipodascomycetes</taxon>
        <taxon>Dipodascales</taxon>
        <taxon>Trichomonascaceae</taxon>
        <taxon>Trichomonascus</taxon>
        <taxon>Trichomonascus ciferrii complex</taxon>
    </lineage>
</organism>
<feature type="transmembrane region" description="Helical" evidence="1">
    <location>
        <begin position="33"/>
        <end position="52"/>
    </location>
</feature>
<keyword evidence="1" id="KW-0472">Membrane</keyword>
<accession>A0A642V725</accession>
<protein>
    <submittedName>
        <fullName evidence="2">Uncharacterized protein</fullName>
    </submittedName>
</protein>
<sequence length="129" mass="14722">MTRRSRRGLGDGIDSPGWEPVNRRCFRPGPMPLVLLGMGGVFAFMGEVILFIKHRKCVHKRGEDACDGVEEGGPFLQFIFIMTFFGLVFAFIKQIKTNLNSRSMSTAYLQTGYYDEEGREEDVYVRDEL</sequence>
<dbReference type="Proteomes" id="UP000761534">
    <property type="component" value="Unassembled WGS sequence"/>
</dbReference>
<evidence type="ECO:0000256" key="1">
    <source>
        <dbReference type="SAM" id="Phobius"/>
    </source>
</evidence>
<feature type="transmembrane region" description="Helical" evidence="1">
    <location>
        <begin position="72"/>
        <end position="92"/>
    </location>
</feature>
<evidence type="ECO:0000313" key="2">
    <source>
        <dbReference type="EMBL" id="KAA8915539.1"/>
    </source>
</evidence>
<dbReference type="AlphaFoldDB" id="A0A642V725"/>
<reference evidence="2" key="1">
    <citation type="journal article" date="2019" name="G3 (Bethesda)">
        <title>Genome Assemblies of Two Rare Opportunistic Yeast Pathogens: Diutina rugosa (syn. Candida rugosa) and Trichomonascus ciferrii (syn. Candida ciferrii).</title>
        <authorList>
            <person name="Mixao V."/>
            <person name="Saus E."/>
            <person name="Hansen A.P."/>
            <person name="Lass-Florl C."/>
            <person name="Gabaldon T."/>
        </authorList>
    </citation>
    <scope>NUCLEOTIDE SEQUENCE</scope>
    <source>
        <strain evidence="2">CBS 4856</strain>
    </source>
</reference>
<dbReference type="VEuPathDB" id="FungiDB:TRICI_002278"/>
<evidence type="ECO:0000313" key="3">
    <source>
        <dbReference type="Proteomes" id="UP000761534"/>
    </source>
</evidence>
<gene>
    <name evidence="2" type="ORF">TRICI_002278</name>
</gene>
<keyword evidence="1" id="KW-1133">Transmembrane helix</keyword>